<evidence type="ECO:0000313" key="10">
    <source>
        <dbReference type="EMBL" id="VDN28723.1"/>
    </source>
</evidence>
<name>A0A183E7D6_9BILA</name>
<keyword evidence="11" id="KW-1185">Reference proteome</keyword>
<dbReference type="SFLD" id="SFLDG01128">
    <property type="entry name" value="C1.4:_5'-Nucleotidase_Like"/>
    <property type="match status" value="1"/>
</dbReference>
<comment type="similarity">
    <text evidence="2 9">Belongs to the pyrimidine 5'-nucleotidase family.</text>
</comment>
<dbReference type="NCBIfam" id="TIGR01544">
    <property type="entry name" value="HAD-SF-IE"/>
    <property type="match status" value="1"/>
</dbReference>
<dbReference type="OrthoDB" id="4096268at2759"/>
<keyword evidence="7" id="KW-0460">Magnesium</keyword>
<dbReference type="SUPFAM" id="SSF56784">
    <property type="entry name" value="HAD-like"/>
    <property type="match status" value="1"/>
</dbReference>
<evidence type="ECO:0000256" key="3">
    <source>
        <dbReference type="ARBA" id="ARBA00012643"/>
    </source>
</evidence>
<dbReference type="GO" id="GO:0005737">
    <property type="term" value="C:cytoplasm"/>
    <property type="evidence" value="ECO:0007669"/>
    <property type="project" value="UniProtKB-SubCell"/>
</dbReference>
<dbReference type="Gene3D" id="3.40.50.1000">
    <property type="entry name" value="HAD superfamily/HAD-like"/>
    <property type="match status" value="1"/>
</dbReference>
<dbReference type="AlphaFoldDB" id="A0A183E7D6"/>
<dbReference type="InterPro" id="IPR023214">
    <property type="entry name" value="HAD_sf"/>
</dbReference>
<dbReference type="PANTHER" id="PTHR13045:SF0">
    <property type="entry name" value="7-METHYLGUANOSINE PHOSPHATE-SPECIFIC 5'-NUCLEOTIDASE"/>
    <property type="match status" value="1"/>
</dbReference>
<dbReference type="GO" id="GO:0009117">
    <property type="term" value="P:nucleotide metabolic process"/>
    <property type="evidence" value="ECO:0007669"/>
    <property type="project" value="UniProtKB-KW"/>
</dbReference>
<dbReference type="GO" id="GO:0000166">
    <property type="term" value="F:nucleotide binding"/>
    <property type="evidence" value="ECO:0007669"/>
    <property type="project" value="UniProtKB-KW"/>
</dbReference>
<evidence type="ECO:0000256" key="9">
    <source>
        <dbReference type="RuleBase" id="RU361276"/>
    </source>
</evidence>
<dbReference type="GO" id="GO:0000287">
    <property type="term" value="F:magnesium ion binding"/>
    <property type="evidence" value="ECO:0007669"/>
    <property type="project" value="InterPro"/>
</dbReference>
<accession>A0A183E7D6</accession>
<evidence type="ECO:0000256" key="1">
    <source>
        <dbReference type="ARBA" id="ARBA00000815"/>
    </source>
</evidence>
<dbReference type="SFLD" id="SFLDS00003">
    <property type="entry name" value="Haloacid_Dehalogenase"/>
    <property type="match status" value="1"/>
</dbReference>
<comment type="catalytic activity">
    <reaction evidence="1 9">
        <text>a ribonucleoside 5'-phosphate + H2O = a ribonucleoside + phosphate</text>
        <dbReference type="Rhea" id="RHEA:12484"/>
        <dbReference type="ChEBI" id="CHEBI:15377"/>
        <dbReference type="ChEBI" id="CHEBI:18254"/>
        <dbReference type="ChEBI" id="CHEBI:43474"/>
        <dbReference type="ChEBI" id="CHEBI:58043"/>
        <dbReference type="EC" id="3.1.3.5"/>
    </reaction>
</comment>
<keyword evidence="4" id="KW-0479">Metal-binding</keyword>
<proteinExistence type="inferred from homology"/>
<gene>
    <name evidence="10" type="ORF">GPUH_LOCUS16877</name>
</gene>
<evidence type="ECO:0000313" key="12">
    <source>
        <dbReference type="WBParaSite" id="GPUH_0001689901-mRNA-1"/>
    </source>
</evidence>
<dbReference type="PANTHER" id="PTHR13045">
    <property type="entry name" value="5'-NUCLEOTIDASE"/>
    <property type="match status" value="1"/>
</dbReference>
<dbReference type="WBParaSite" id="GPUH_0001689901-mRNA-1">
    <property type="protein sequence ID" value="GPUH_0001689901-mRNA-1"/>
    <property type="gene ID" value="GPUH_0001689901"/>
</dbReference>
<evidence type="ECO:0000313" key="11">
    <source>
        <dbReference type="Proteomes" id="UP000271098"/>
    </source>
</evidence>
<reference evidence="10 11" key="2">
    <citation type="submission" date="2018-11" db="EMBL/GenBank/DDBJ databases">
        <authorList>
            <consortium name="Pathogen Informatics"/>
        </authorList>
    </citation>
    <scope>NUCLEOTIDE SEQUENCE [LARGE SCALE GENOMIC DNA]</scope>
</reference>
<evidence type="ECO:0000256" key="4">
    <source>
        <dbReference type="ARBA" id="ARBA00022723"/>
    </source>
</evidence>
<keyword evidence="5 9" id="KW-0547">Nucleotide-binding</keyword>
<dbReference type="InterPro" id="IPR006434">
    <property type="entry name" value="Pyrimidine_nucleotidase_eu"/>
</dbReference>
<reference evidence="12" key="1">
    <citation type="submission" date="2016-06" db="UniProtKB">
        <authorList>
            <consortium name="WormBaseParasite"/>
        </authorList>
    </citation>
    <scope>IDENTIFICATION</scope>
</reference>
<dbReference type="GO" id="GO:0008253">
    <property type="term" value="F:5'-nucleotidase activity"/>
    <property type="evidence" value="ECO:0007669"/>
    <property type="project" value="UniProtKB-EC"/>
</dbReference>
<evidence type="ECO:0000256" key="2">
    <source>
        <dbReference type="ARBA" id="ARBA00008389"/>
    </source>
</evidence>
<keyword evidence="6 9" id="KW-0378">Hydrolase</keyword>
<evidence type="ECO:0000256" key="5">
    <source>
        <dbReference type="ARBA" id="ARBA00022741"/>
    </source>
</evidence>
<organism evidence="12">
    <name type="scientific">Gongylonema pulchrum</name>
    <dbReference type="NCBI Taxonomy" id="637853"/>
    <lineage>
        <taxon>Eukaryota</taxon>
        <taxon>Metazoa</taxon>
        <taxon>Ecdysozoa</taxon>
        <taxon>Nematoda</taxon>
        <taxon>Chromadorea</taxon>
        <taxon>Rhabditida</taxon>
        <taxon>Spirurina</taxon>
        <taxon>Spiruromorpha</taxon>
        <taxon>Spiruroidea</taxon>
        <taxon>Gongylonematidae</taxon>
        <taxon>Gongylonema</taxon>
    </lineage>
</organism>
<keyword evidence="8 9" id="KW-0546">Nucleotide metabolism</keyword>
<dbReference type="EMBL" id="UYRT01084348">
    <property type="protein sequence ID" value="VDN28723.1"/>
    <property type="molecule type" value="Genomic_DNA"/>
</dbReference>
<comment type="subcellular location">
    <subcellularLocation>
        <location evidence="9">Cytoplasm</location>
    </subcellularLocation>
</comment>
<dbReference type="Gene3D" id="1.10.150.340">
    <property type="entry name" value="Pyrimidine 5'-nucleotidase (UMPH-1), N-terminal domain"/>
    <property type="match status" value="1"/>
</dbReference>
<keyword evidence="9" id="KW-0963">Cytoplasm</keyword>
<sequence length="300" mass="33515">MFLQVISDFDYTLSRFHDAQGGSCWTTHGVFDSAAACVAPELGDIFQRLKAKYLPVEFDPHMTIAQKTPLMEEWWRKSHEHIIKAGFTKQTIQKFVGESKLELRDGAKEMILALCGRCVPFIIFSAGVGNVIEFFLQKTFGGILPNNVHIISNMMEYDENDVAVAFSEPLIHTFCKNSAVISYHGSLFSEISSRKCVLLLGDSLGDLNMDVGVQDEQVALKIGFLNFDSEALMGKFLDGYDIVLLDDQSMQVPNLILDSLFGIGGAPDGDDVNLCMFCRKFRIVFFLWVHGVCVCVCVYC</sequence>
<evidence type="ECO:0000256" key="8">
    <source>
        <dbReference type="ARBA" id="ARBA00023080"/>
    </source>
</evidence>
<protein>
    <recommendedName>
        <fullName evidence="3 9">5'-nucleotidase</fullName>
        <ecNumber evidence="3 9">3.1.3.5</ecNumber>
    </recommendedName>
</protein>
<dbReference type="EC" id="3.1.3.5" evidence="3 9"/>
<dbReference type="FunFam" id="1.10.150.340:FF:000001">
    <property type="entry name" value="Cytosolic 5-nucleotidase 3-like"/>
    <property type="match status" value="1"/>
</dbReference>
<evidence type="ECO:0000256" key="7">
    <source>
        <dbReference type="ARBA" id="ARBA00022842"/>
    </source>
</evidence>
<evidence type="ECO:0000256" key="6">
    <source>
        <dbReference type="ARBA" id="ARBA00022801"/>
    </source>
</evidence>
<dbReference type="Proteomes" id="UP000271098">
    <property type="component" value="Unassembled WGS sequence"/>
</dbReference>
<dbReference type="InterPro" id="IPR036412">
    <property type="entry name" value="HAD-like_sf"/>
</dbReference>
<dbReference type="Pfam" id="PF05822">
    <property type="entry name" value="UMPH-1"/>
    <property type="match status" value="1"/>
</dbReference>